<proteinExistence type="predicted"/>
<comment type="caution">
    <text evidence="1">The sequence shown here is derived from an EMBL/GenBank/DDBJ whole genome shotgun (WGS) entry which is preliminary data.</text>
</comment>
<evidence type="ECO:0000313" key="1">
    <source>
        <dbReference type="EMBL" id="NAS12189.1"/>
    </source>
</evidence>
<dbReference type="EMBL" id="WXYO01000004">
    <property type="protein sequence ID" value="NAS12189.1"/>
    <property type="molecule type" value="Genomic_DNA"/>
</dbReference>
<dbReference type="RefSeq" id="WP_161435234.1">
    <property type="nucleotide sequence ID" value="NZ_WXYO01000004.1"/>
</dbReference>
<keyword evidence="2" id="KW-1185">Reference proteome</keyword>
<gene>
    <name evidence="1" type="ORF">GTQ38_09265</name>
</gene>
<organism evidence="1 2">
    <name type="scientific">Poritiphilus flavus</name>
    <dbReference type="NCBI Taxonomy" id="2697053"/>
    <lineage>
        <taxon>Bacteria</taxon>
        <taxon>Pseudomonadati</taxon>
        <taxon>Bacteroidota</taxon>
        <taxon>Flavobacteriia</taxon>
        <taxon>Flavobacteriales</taxon>
        <taxon>Flavobacteriaceae</taxon>
        <taxon>Poritiphilus</taxon>
    </lineage>
</organism>
<accession>A0A6L9ECR4</accession>
<dbReference type="Pfam" id="PF09912">
    <property type="entry name" value="DUF2141"/>
    <property type="match status" value="1"/>
</dbReference>
<reference evidence="1 2" key="1">
    <citation type="submission" date="2020-01" db="EMBL/GenBank/DDBJ databases">
        <title>Bacteria diversity of Porities sp.</title>
        <authorList>
            <person name="Wang G."/>
        </authorList>
    </citation>
    <scope>NUCLEOTIDE SEQUENCE [LARGE SCALE GENOMIC DNA]</scope>
    <source>
        <strain evidence="1 2">R33</strain>
    </source>
</reference>
<name>A0A6L9ECR4_9FLAO</name>
<protein>
    <submittedName>
        <fullName evidence="1">DUF2141 domain-containing protein</fullName>
    </submittedName>
</protein>
<evidence type="ECO:0000313" key="2">
    <source>
        <dbReference type="Proteomes" id="UP000475249"/>
    </source>
</evidence>
<dbReference type="InterPro" id="IPR018673">
    <property type="entry name" value="DUF2141"/>
</dbReference>
<dbReference type="Proteomes" id="UP000475249">
    <property type="component" value="Unassembled WGS sequence"/>
</dbReference>
<dbReference type="AlphaFoldDB" id="A0A6L9ECR4"/>
<sequence length="146" mass="16190">MKKIAFVLLIASITTSFSTAEKRSASKGNITVTVTGIDEIKGQIVFMLFNQADGFPKELDKAFKKVYVKEFNDVATATFSEVPFGDYAVSVFHDQNMDGEIQTNFIGMPKEPVGASNLTKMGKPSYKKCVFMLNEAEIAIKLRFIL</sequence>